<keyword evidence="3" id="KW-1185">Reference proteome</keyword>
<feature type="region of interest" description="Disordered" evidence="1">
    <location>
        <begin position="108"/>
        <end position="141"/>
    </location>
</feature>
<protein>
    <submittedName>
        <fullName evidence="2">Uncharacterized protein</fullName>
    </submittedName>
</protein>
<gene>
    <name evidence="2" type="ORF">GCM10022244_13010</name>
</gene>
<dbReference type="EMBL" id="BAABAJ010000003">
    <property type="protein sequence ID" value="GAA3904234.1"/>
    <property type="molecule type" value="Genomic_DNA"/>
</dbReference>
<name>A0ABP7LQV0_9ACTN</name>
<proteinExistence type="predicted"/>
<evidence type="ECO:0000256" key="1">
    <source>
        <dbReference type="SAM" id="MobiDB-lite"/>
    </source>
</evidence>
<evidence type="ECO:0000313" key="2">
    <source>
        <dbReference type="EMBL" id="GAA3904234.1"/>
    </source>
</evidence>
<sequence>MTSTRKPSSQDEALENTFGAPLADLYERAVRPGASPALVRALELRSFLALAEEQVVRVRDRVHASMAPDGDLDQLSAEVLQSDVHWLEAALDGRRGYRRALDSLLSAMPPPTVRPAPALATSLPPAPPAMSVEAGALTRGR</sequence>
<dbReference type="Proteomes" id="UP001501000">
    <property type="component" value="Unassembled WGS sequence"/>
</dbReference>
<evidence type="ECO:0000313" key="3">
    <source>
        <dbReference type="Proteomes" id="UP001501000"/>
    </source>
</evidence>
<accession>A0ABP7LQV0</accession>
<organism evidence="2 3">
    <name type="scientific">Streptomyces gulbargensis</name>
    <dbReference type="NCBI Taxonomy" id="364901"/>
    <lineage>
        <taxon>Bacteria</taxon>
        <taxon>Bacillati</taxon>
        <taxon>Actinomycetota</taxon>
        <taxon>Actinomycetes</taxon>
        <taxon>Kitasatosporales</taxon>
        <taxon>Streptomycetaceae</taxon>
        <taxon>Streptomyces</taxon>
    </lineage>
</organism>
<reference evidence="3" key="1">
    <citation type="journal article" date="2019" name="Int. J. Syst. Evol. Microbiol.">
        <title>The Global Catalogue of Microorganisms (GCM) 10K type strain sequencing project: providing services to taxonomists for standard genome sequencing and annotation.</title>
        <authorList>
            <consortium name="The Broad Institute Genomics Platform"/>
            <consortium name="The Broad Institute Genome Sequencing Center for Infectious Disease"/>
            <person name="Wu L."/>
            <person name="Ma J."/>
        </authorList>
    </citation>
    <scope>NUCLEOTIDE SEQUENCE [LARGE SCALE GENOMIC DNA]</scope>
    <source>
        <strain evidence="3">JCM 16956</strain>
    </source>
</reference>
<dbReference type="RefSeq" id="WP_345279400.1">
    <property type="nucleotide sequence ID" value="NZ_BAABAJ010000003.1"/>
</dbReference>
<comment type="caution">
    <text evidence="2">The sequence shown here is derived from an EMBL/GenBank/DDBJ whole genome shotgun (WGS) entry which is preliminary data.</text>
</comment>